<dbReference type="RefSeq" id="WP_160144617.1">
    <property type="nucleotide sequence ID" value="NZ_UXAW01000081.1"/>
</dbReference>
<evidence type="ECO:0000256" key="3">
    <source>
        <dbReference type="ARBA" id="ARBA00023125"/>
    </source>
</evidence>
<evidence type="ECO:0000313" key="6">
    <source>
        <dbReference type="EMBL" id="VDC30662.1"/>
    </source>
</evidence>
<dbReference type="PANTHER" id="PTHR34294:SF1">
    <property type="entry name" value="TRANSCRIPTIONAL REGULATOR LSRR"/>
    <property type="match status" value="1"/>
</dbReference>
<proteinExistence type="inferred from homology"/>
<feature type="domain" description="Sugar-binding" evidence="5">
    <location>
        <begin position="60"/>
        <end position="320"/>
    </location>
</feature>
<evidence type="ECO:0000256" key="4">
    <source>
        <dbReference type="ARBA" id="ARBA00023163"/>
    </source>
</evidence>
<organism evidence="6 7">
    <name type="scientific">Pseudogemmobacter humi</name>
    <dbReference type="NCBI Taxonomy" id="2483812"/>
    <lineage>
        <taxon>Bacteria</taxon>
        <taxon>Pseudomonadati</taxon>
        <taxon>Pseudomonadota</taxon>
        <taxon>Alphaproteobacteria</taxon>
        <taxon>Rhodobacterales</taxon>
        <taxon>Paracoccaceae</taxon>
        <taxon>Pseudogemmobacter</taxon>
    </lineage>
</organism>
<keyword evidence="3" id="KW-0238">DNA-binding</keyword>
<accession>A0A3P5X7N5</accession>
<evidence type="ECO:0000313" key="7">
    <source>
        <dbReference type="Proteomes" id="UP000277498"/>
    </source>
</evidence>
<dbReference type="Proteomes" id="UP000277498">
    <property type="component" value="Unassembled WGS sequence"/>
</dbReference>
<dbReference type="GO" id="GO:0030246">
    <property type="term" value="F:carbohydrate binding"/>
    <property type="evidence" value="ECO:0007669"/>
    <property type="project" value="InterPro"/>
</dbReference>
<dbReference type="GO" id="GO:0003677">
    <property type="term" value="F:DNA binding"/>
    <property type="evidence" value="ECO:0007669"/>
    <property type="project" value="UniProtKB-KW"/>
</dbReference>
<reference evidence="6 7" key="1">
    <citation type="submission" date="2018-11" db="EMBL/GenBank/DDBJ databases">
        <authorList>
            <person name="Criscuolo A."/>
        </authorList>
    </citation>
    <scope>NUCLEOTIDE SEQUENCE [LARGE SCALE GENOMIC DNA]</scope>
    <source>
        <strain evidence="6">ACIP111625</strain>
    </source>
</reference>
<dbReference type="SUPFAM" id="SSF100950">
    <property type="entry name" value="NagB/RpiA/CoA transferase-like"/>
    <property type="match status" value="1"/>
</dbReference>
<dbReference type="Gene3D" id="1.10.10.10">
    <property type="entry name" value="Winged helix-like DNA-binding domain superfamily/Winged helix DNA-binding domain"/>
    <property type="match status" value="1"/>
</dbReference>
<dbReference type="Gene3D" id="3.40.50.1360">
    <property type="match status" value="1"/>
</dbReference>
<gene>
    <name evidence="6" type="primary">deoR_1</name>
    <name evidence="6" type="ORF">XINFAN_02627</name>
</gene>
<dbReference type="AlphaFoldDB" id="A0A3P5X7N5"/>
<dbReference type="InterPro" id="IPR007324">
    <property type="entry name" value="Sugar-bd_dom_put"/>
</dbReference>
<keyword evidence="7" id="KW-1185">Reference proteome</keyword>
<evidence type="ECO:0000256" key="1">
    <source>
        <dbReference type="ARBA" id="ARBA00010466"/>
    </source>
</evidence>
<dbReference type="InterPro" id="IPR051054">
    <property type="entry name" value="SorC_transcr_regulators"/>
</dbReference>
<evidence type="ECO:0000256" key="2">
    <source>
        <dbReference type="ARBA" id="ARBA00023015"/>
    </source>
</evidence>
<keyword evidence="2" id="KW-0805">Transcription regulation</keyword>
<protein>
    <submittedName>
        <fullName evidence="6">Deoxyribonucleoside regulator</fullName>
    </submittedName>
</protein>
<dbReference type="Pfam" id="PF04198">
    <property type="entry name" value="Sugar-bind"/>
    <property type="match status" value="1"/>
</dbReference>
<sequence length="323" mass="34225">MSRPRNDDRDLEVMAAWFYYVHGMGQEQVARKLDISRTKVTRLLARARDTGRVKITLDHELSETLALSDWICKRYGVKNCLLTPPSVLADARGETAEQIGRQAVGIVAANYLTRRVQSSGGMAIGVGGGRTLAQVVGSIRSLSQAGLRAVSLTGTSSQDDGTSACQIARDMAEALGGSASTLPAPLFVGRVATRLALEADPVIREVLDLAAQTTLNLVSCGAIETRNSFCRASRLSAAEISAAERAGACCEVVGIWLTEEGELAKTELNERRIGVSLDSLRETETVIVASGARKVGPLKAAIRAGIARTIIIDHDIAGKLAAG</sequence>
<dbReference type="InterPro" id="IPR037171">
    <property type="entry name" value="NagB/RpiA_transferase-like"/>
</dbReference>
<dbReference type="InterPro" id="IPR036388">
    <property type="entry name" value="WH-like_DNA-bd_sf"/>
</dbReference>
<name>A0A3P5X7N5_9RHOB</name>
<evidence type="ECO:0000259" key="5">
    <source>
        <dbReference type="Pfam" id="PF04198"/>
    </source>
</evidence>
<dbReference type="PANTHER" id="PTHR34294">
    <property type="entry name" value="TRANSCRIPTIONAL REGULATOR-RELATED"/>
    <property type="match status" value="1"/>
</dbReference>
<comment type="similarity">
    <text evidence="1">Belongs to the SorC transcriptional regulatory family.</text>
</comment>
<keyword evidence="4" id="KW-0804">Transcription</keyword>
<dbReference type="OrthoDB" id="9808171at2"/>
<dbReference type="EMBL" id="UXAW01000081">
    <property type="protein sequence ID" value="VDC30662.1"/>
    <property type="molecule type" value="Genomic_DNA"/>
</dbReference>